<name>A0ABT3RUA6_9BACT</name>
<comment type="caution">
    <text evidence="1">The sequence shown here is derived from an EMBL/GenBank/DDBJ whole genome shotgun (WGS) entry which is preliminary data.</text>
</comment>
<dbReference type="Proteomes" id="UP001209885">
    <property type="component" value="Unassembled WGS sequence"/>
</dbReference>
<proteinExistence type="predicted"/>
<organism evidence="1 2">
    <name type="scientific">Mangrovivirga halotolerans</name>
    <dbReference type="NCBI Taxonomy" id="2993936"/>
    <lineage>
        <taxon>Bacteria</taxon>
        <taxon>Pseudomonadati</taxon>
        <taxon>Bacteroidota</taxon>
        <taxon>Cytophagia</taxon>
        <taxon>Cytophagales</taxon>
        <taxon>Mangrovivirgaceae</taxon>
        <taxon>Mangrovivirga</taxon>
    </lineage>
</organism>
<dbReference type="RefSeq" id="WP_266057461.1">
    <property type="nucleotide sequence ID" value="NZ_JAPFQN010000006.1"/>
</dbReference>
<keyword evidence="2" id="KW-1185">Reference proteome</keyword>
<accession>A0ABT3RUA6</accession>
<evidence type="ECO:0000313" key="1">
    <source>
        <dbReference type="EMBL" id="MCX2744928.1"/>
    </source>
</evidence>
<evidence type="ECO:0000313" key="2">
    <source>
        <dbReference type="Proteomes" id="UP001209885"/>
    </source>
</evidence>
<sequence length="111" mass="13402">MIIIECKCLNTLTDDSPTTKLLEWYDPNEFDIFTDKVIKYFMEFSELKVKEKRDWILKQYNGYEKALSFSDKAILEDLIFVDRPTSEIWKCLKCGRLWMEENGQFKCFKME</sequence>
<gene>
    <name evidence="1" type="ORF">OO013_13680</name>
</gene>
<reference evidence="1 2" key="1">
    <citation type="submission" date="2022-11" db="EMBL/GenBank/DDBJ databases">
        <title>The characterization of three novel Bacteroidetes species and genomic analysis of their roles in tidal elemental geochemical cycles.</title>
        <authorList>
            <person name="Ma K."/>
        </authorList>
    </citation>
    <scope>NUCLEOTIDE SEQUENCE [LARGE SCALE GENOMIC DNA]</scope>
    <source>
        <strain evidence="1 2">M17</strain>
    </source>
</reference>
<dbReference type="EMBL" id="JAPFQN010000006">
    <property type="protein sequence ID" value="MCX2744928.1"/>
    <property type="molecule type" value="Genomic_DNA"/>
</dbReference>
<protein>
    <submittedName>
        <fullName evidence="1">Uncharacterized protein</fullName>
    </submittedName>
</protein>